<accession>A2E1P3</accession>
<dbReference type="InterPro" id="IPR020683">
    <property type="entry name" value="DUF3447"/>
</dbReference>
<dbReference type="InterPro" id="IPR036770">
    <property type="entry name" value="Ankyrin_rpt-contain_sf"/>
</dbReference>
<dbReference type="PANTHER" id="PTHR24182:SF13">
    <property type="entry name" value="LD18443P"/>
    <property type="match status" value="1"/>
</dbReference>
<feature type="domain" description="DUF3447" evidence="1">
    <location>
        <begin position="1"/>
        <end position="54"/>
    </location>
</feature>
<reference evidence="2" key="1">
    <citation type="submission" date="2006-10" db="EMBL/GenBank/DDBJ databases">
        <authorList>
            <person name="Amadeo P."/>
            <person name="Zhao Q."/>
            <person name="Wortman J."/>
            <person name="Fraser-Liggett C."/>
            <person name="Carlton J."/>
        </authorList>
    </citation>
    <scope>NUCLEOTIDE SEQUENCE</scope>
    <source>
        <strain evidence="2">G3</strain>
    </source>
</reference>
<dbReference type="EMBL" id="DS113286">
    <property type="protein sequence ID" value="EAY13372.1"/>
    <property type="molecule type" value="Genomic_DNA"/>
</dbReference>
<dbReference type="AlphaFoldDB" id="A2E1P3"/>
<organism evidence="2 3">
    <name type="scientific">Trichomonas vaginalis (strain ATCC PRA-98 / G3)</name>
    <dbReference type="NCBI Taxonomy" id="412133"/>
    <lineage>
        <taxon>Eukaryota</taxon>
        <taxon>Metamonada</taxon>
        <taxon>Parabasalia</taxon>
        <taxon>Trichomonadida</taxon>
        <taxon>Trichomonadidae</taxon>
        <taxon>Trichomonas</taxon>
    </lineage>
</organism>
<evidence type="ECO:0000313" key="3">
    <source>
        <dbReference type="Proteomes" id="UP000001542"/>
    </source>
</evidence>
<dbReference type="Pfam" id="PF11929">
    <property type="entry name" value="DUF3447"/>
    <property type="match status" value="1"/>
</dbReference>
<reference evidence="2" key="2">
    <citation type="journal article" date="2007" name="Science">
        <title>Draft genome sequence of the sexually transmitted pathogen Trichomonas vaginalis.</title>
        <authorList>
            <person name="Carlton J.M."/>
            <person name="Hirt R.P."/>
            <person name="Silva J.C."/>
            <person name="Delcher A.L."/>
            <person name="Schatz M."/>
            <person name="Zhao Q."/>
            <person name="Wortman J.R."/>
            <person name="Bidwell S.L."/>
            <person name="Alsmark U.C.M."/>
            <person name="Besteiro S."/>
            <person name="Sicheritz-Ponten T."/>
            <person name="Noel C.J."/>
            <person name="Dacks J.B."/>
            <person name="Foster P.G."/>
            <person name="Simillion C."/>
            <person name="Van de Peer Y."/>
            <person name="Miranda-Saavedra D."/>
            <person name="Barton G.J."/>
            <person name="Westrop G.D."/>
            <person name="Mueller S."/>
            <person name="Dessi D."/>
            <person name="Fiori P.L."/>
            <person name="Ren Q."/>
            <person name="Paulsen I."/>
            <person name="Zhang H."/>
            <person name="Bastida-Corcuera F.D."/>
            <person name="Simoes-Barbosa A."/>
            <person name="Brown M.T."/>
            <person name="Hayes R.D."/>
            <person name="Mukherjee M."/>
            <person name="Okumura C.Y."/>
            <person name="Schneider R."/>
            <person name="Smith A.J."/>
            <person name="Vanacova S."/>
            <person name="Villalvazo M."/>
            <person name="Haas B.J."/>
            <person name="Pertea M."/>
            <person name="Feldblyum T.V."/>
            <person name="Utterback T.R."/>
            <person name="Shu C.L."/>
            <person name="Osoegawa K."/>
            <person name="de Jong P.J."/>
            <person name="Hrdy I."/>
            <person name="Horvathova L."/>
            <person name="Zubacova Z."/>
            <person name="Dolezal P."/>
            <person name="Malik S.B."/>
            <person name="Logsdon J.M. Jr."/>
            <person name="Henze K."/>
            <person name="Gupta A."/>
            <person name="Wang C.C."/>
            <person name="Dunne R.L."/>
            <person name="Upcroft J.A."/>
            <person name="Upcroft P."/>
            <person name="White O."/>
            <person name="Salzberg S.L."/>
            <person name="Tang P."/>
            <person name="Chiu C.-H."/>
            <person name="Lee Y.-S."/>
            <person name="Embley T.M."/>
            <person name="Coombs G.H."/>
            <person name="Mottram J.C."/>
            <person name="Tachezy J."/>
            <person name="Fraser-Liggett C.M."/>
            <person name="Johnson P.J."/>
        </authorList>
    </citation>
    <scope>NUCLEOTIDE SEQUENCE [LARGE SCALE GENOMIC DNA]</scope>
    <source>
        <strain evidence="2">G3</strain>
    </source>
</reference>
<gene>
    <name evidence="2" type="ORF">TVAG_424030</name>
</gene>
<keyword evidence="3" id="KW-1185">Reference proteome</keyword>
<evidence type="ECO:0000259" key="1">
    <source>
        <dbReference type="Pfam" id="PF11929"/>
    </source>
</evidence>
<proteinExistence type="predicted"/>
<protein>
    <recommendedName>
        <fullName evidence="1">DUF3447 domain-containing protein</fullName>
    </recommendedName>
</protein>
<dbReference type="InParanoid" id="A2E1P3"/>
<dbReference type="SUPFAM" id="SSF48403">
    <property type="entry name" value="Ankyrin repeat"/>
    <property type="match status" value="1"/>
</dbReference>
<dbReference type="PANTHER" id="PTHR24182">
    <property type="entry name" value="ANKYRIN REPEAT AND SOCS BOX CONTAINING 4"/>
    <property type="match status" value="1"/>
</dbReference>
<dbReference type="Proteomes" id="UP000001542">
    <property type="component" value="Unassembled WGS sequence"/>
</dbReference>
<name>A2E1P3_TRIV3</name>
<evidence type="ECO:0000313" key="2">
    <source>
        <dbReference type="EMBL" id="EAY13372.1"/>
    </source>
</evidence>
<dbReference type="VEuPathDB" id="TrichDB:TVAGG3_0304080"/>
<sequence length="92" mass="10910">MSECLKYQTPDSECMRYAIISHNIDFVTFLMNEYNIEIDLGYCGFYNNVESFLVHFDQTNDINKCFVYSWIFNIPSILEYFLLHGANINVKK</sequence>
<dbReference type="RefSeq" id="XP_001325595.1">
    <property type="nucleotide sequence ID" value="XM_001325560.1"/>
</dbReference>
<dbReference type="KEGG" id="tva:4771351"/>